<dbReference type="RefSeq" id="XP_021338428.1">
    <property type="nucleotide sequence ID" value="XM_021481838.1"/>
</dbReference>
<accession>A0A1R4AB56</accession>
<dbReference type="VEuPathDB" id="PiroplasmaDB:BMR1_03g00480"/>
<dbReference type="InterPro" id="IPR032436">
    <property type="entry name" value="URB1_C"/>
</dbReference>
<dbReference type="Pfam" id="PF16201">
    <property type="entry name" value="NopRA1"/>
    <property type="match status" value="1"/>
</dbReference>
<reference evidence="2 3" key="1">
    <citation type="journal article" date="2012" name="Nucleic Acids Res.">
        <title>Sequencing of the smallest Apicomplexan genome from the human pathogen Babesia microti.</title>
        <authorList>
            <person name="Cornillot E."/>
            <person name="Hadj-Kaddour K."/>
            <person name="Dassouli A."/>
            <person name="Noel B."/>
            <person name="Ranwez V."/>
            <person name="Vacherie B."/>
            <person name="Augagneur Y."/>
            <person name="Bres V."/>
            <person name="Duclos A."/>
            <person name="Randazzo S."/>
            <person name="Carcy B."/>
            <person name="Debierre-Grockiego F."/>
            <person name="Delbecq S."/>
            <person name="Moubri-Menage K."/>
            <person name="Shams-Eldin H."/>
            <person name="Usmani-Brown S."/>
            <person name="Bringaud F."/>
            <person name="Wincker P."/>
            <person name="Vivares C.P."/>
            <person name="Schwarz R.T."/>
            <person name="Schetters T.P."/>
            <person name="Krause P.J."/>
            <person name="Gorenflot A."/>
            <person name="Berry V."/>
            <person name="Barbe V."/>
            <person name="Ben Mamoun C."/>
        </authorList>
    </citation>
    <scope>NUCLEOTIDE SEQUENCE [LARGE SCALE GENOMIC DNA]</scope>
    <source>
        <strain evidence="2 3">RI</strain>
    </source>
</reference>
<dbReference type="GeneID" id="24424731"/>
<protein>
    <recommendedName>
        <fullName evidence="1">URB1 C-terminal domain-containing protein</fullName>
    </recommendedName>
</protein>
<name>A0A1R4AB56_BABMR</name>
<reference evidence="2 3" key="2">
    <citation type="journal article" date="2013" name="PLoS ONE">
        <title>Whole genome mapping and re-organization of the nuclear and mitochondrial genomes of Babesia microti isolates.</title>
        <authorList>
            <person name="Cornillot E."/>
            <person name="Dassouli A."/>
            <person name="Garg A."/>
            <person name="Pachikara N."/>
            <person name="Randazzo S."/>
            <person name="Depoix D."/>
            <person name="Carcy B."/>
            <person name="Delbecq S."/>
            <person name="Frutos R."/>
            <person name="Silva J.C."/>
            <person name="Sutton R."/>
            <person name="Krause P.J."/>
            <person name="Mamoun C.B."/>
        </authorList>
    </citation>
    <scope>NUCLEOTIDE SEQUENCE [LARGE SCALE GENOMIC DNA]</scope>
    <source>
        <strain evidence="2 3">RI</strain>
    </source>
</reference>
<evidence type="ECO:0000259" key="1">
    <source>
        <dbReference type="Pfam" id="PF16201"/>
    </source>
</evidence>
<dbReference type="EMBL" id="LN871598">
    <property type="protein sequence ID" value="SJK86246.1"/>
    <property type="molecule type" value="Genomic_DNA"/>
</dbReference>
<dbReference type="KEGG" id="bmic:BMR1_03g00480"/>
<evidence type="ECO:0000313" key="3">
    <source>
        <dbReference type="Proteomes" id="UP000002899"/>
    </source>
</evidence>
<gene>
    <name evidence="2" type="ORF">BMR1_03g00480</name>
</gene>
<dbReference type="Proteomes" id="UP000002899">
    <property type="component" value="Chromosome III"/>
</dbReference>
<keyword evidence="3" id="KW-1185">Reference proteome</keyword>
<dbReference type="AlphaFoldDB" id="A0A1R4AB56"/>
<feature type="domain" description="URB1 C-terminal" evidence="1">
    <location>
        <begin position="965"/>
        <end position="1138"/>
    </location>
</feature>
<proteinExistence type="predicted"/>
<organism evidence="2 3">
    <name type="scientific">Babesia microti (strain RI)</name>
    <dbReference type="NCBI Taxonomy" id="1133968"/>
    <lineage>
        <taxon>Eukaryota</taxon>
        <taxon>Sar</taxon>
        <taxon>Alveolata</taxon>
        <taxon>Apicomplexa</taxon>
        <taxon>Aconoidasida</taxon>
        <taxon>Piroplasmida</taxon>
        <taxon>Babesiidae</taxon>
        <taxon>Babesia</taxon>
    </lineage>
</organism>
<evidence type="ECO:0000313" key="2">
    <source>
        <dbReference type="EMBL" id="SJK86246.1"/>
    </source>
</evidence>
<sequence length="1140" mass="130241">MQNNDISLPGITTSNFLRQRRFKDLYFPAHDNGTDENFVPFGHNDQTIIQYVNLSPSCIELIDNFRTHCDIHIIGLITAVLNTAKLDSAHINTINSRANLAISLSKQQKEFNKLLNDCRSDASLAKQLYQLIYSISLLLKVKHVNSFLQKISIKSALRSDSNKEEVGEWVKFVGKIAMISPSTITTNSGLLNIFLTKLPNVFSSFQLVSLLTDILFNTESMSSSCAFICKTILKNLDNTYTFEDEIEILNRCKFNTIDQHKIYKTIYVLYKGLLAYSDNLTDSINVSSILHQSVLIYTLNQLMDDDFYALCNKFFATVTVSKGIGWILFCHLIDHILCSNNRPNNILDKQFFTLLGKYPFSHCLLSPYKSSKLATLKAIKAILKRYGNCKLIPDIKTLINSKNSIATTERSKSDDEFITNVKLESSSRDELCDITYTNLFGCEISNKSMLIEWFETLELYAINGAADQIDFVKITSTNLINGLEIAHSKCLFVFYLSELGFTVNFDDLSVVAPDDFFRGDPTLGHLVVQIVERYWFDDFANKTYQYILSYILFASGLIDLSTCSDWLKTLHSFYTTYNIDQVGRIYILSDLFFLGATRPLESIVGVEFDSDKSDKVLTGFQCKQCTVPTEPTNVSLLEQLGIRILWHLLSSHNLSCNCNISAHHICVHEYNYSSIRCPNCGSYSNLLALGNRFNLTLLKSRNYGIILLVYVMGLDIRFGMAAHELWNNICQSLAKPRNYGDYEGFHCDLATHDNKTSIHTTNSFNTITDKVSIRIPTSTVGLLHKIADVDIFNMDSNKMSTLRNIYSTDEWNTLLEFATAHYTCDKSKDIDTILCKVILLSSLTYLPNKVYSDVWSEWPAWPLHLPNIPGLVDIRSDWLSLDKTKLNSTLENLYLQSEKYAELCIYDLNVLVPWYVGKLYWARVINFTQDYQVDNLDYITSRFSLSPLGSSNWYYKFALDPLKILLASTSTNTRFSNLALQGISIYYELLKKQYELRSQAFVGHSQLLLLLDYLFRLLNSGTKINSLYTIYLCEALPKVIHGTDILFPTITTLLLSKRTPDFDTPSFFYPLWYQPKAMKQARFFFLKVLSWALNGTDRDVVKCIVSKLHIVQLLHSFSIAYDHLDPQIHQLINTIVTRSY</sequence>
<reference evidence="2 3" key="3">
    <citation type="journal article" date="2016" name="Sci. Rep.">
        <title>Genome-wide diversity and gene expression profiling of Babesia microti isolates identify polymorphic genes that mediate host-pathogen interactions.</title>
        <authorList>
            <person name="Silva J.C."/>
            <person name="Cornillot E."/>
            <person name="McCracken C."/>
            <person name="Usmani-Brown S."/>
            <person name="Dwivedi A."/>
            <person name="Ifeonu O.O."/>
            <person name="Crabtree J."/>
            <person name="Gotia H.T."/>
            <person name="Virji A.Z."/>
            <person name="Reynes C."/>
            <person name="Colinge J."/>
            <person name="Kumar V."/>
            <person name="Lawres L."/>
            <person name="Pazzi J.E."/>
            <person name="Pablo J.V."/>
            <person name="Hung C."/>
            <person name="Brancato J."/>
            <person name="Kumari P."/>
            <person name="Orvis J."/>
            <person name="Tretina K."/>
            <person name="Chibucos M."/>
            <person name="Ott S."/>
            <person name="Sadzewicz L."/>
            <person name="Sengamalay N."/>
            <person name="Shetty A.C."/>
            <person name="Su Q."/>
            <person name="Tallon L."/>
            <person name="Fraser C.M."/>
            <person name="Frutos R."/>
            <person name="Molina D.M."/>
            <person name="Krause P.J."/>
            <person name="Ben Mamoun C."/>
        </authorList>
    </citation>
    <scope>NUCLEOTIDE SEQUENCE [LARGE SCALE GENOMIC DNA]</scope>
    <source>
        <strain evidence="2 3">RI</strain>
    </source>
</reference>